<dbReference type="Proteomes" id="UP000683360">
    <property type="component" value="Unassembled WGS sequence"/>
</dbReference>
<sequence>MISDIICLTDGRLIIVEIGRRVSLLTPDGKLQKHLPIYGETRSVTQINQDTIALIYLYERVIKIFNMENGTVTKVIKLNKVCYGLSSSDNSLVVGLYNDEIRIVDLEGNTLKSIQVQCISTLLNFVYCNDRVIYSDFIDKVIYCVDGSGKQIWQYTQDLEGPKGLCIDTYGNTIVSDSASKRIIVISKDGKESKVLHSGGDGPAHICLNHCESSCFSCDGKYLTIFNLSSG</sequence>
<organism evidence="1 2">
    <name type="scientific">Mytilus edulis</name>
    <name type="common">Blue mussel</name>
    <dbReference type="NCBI Taxonomy" id="6550"/>
    <lineage>
        <taxon>Eukaryota</taxon>
        <taxon>Metazoa</taxon>
        <taxon>Spiralia</taxon>
        <taxon>Lophotrochozoa</taxon>
        <taxon>Mollusca</taxon>
        <taxon>Bivalvia</taxon>
        <taxon>Autobranchia</taxon>
        <taxon>Pteriomorphia</taxon>
        <taxon>Mytilida</taxon>
        <taxon>Mytiloidea</taxon>
        <taxon>Mytilidae</taxon>
        <taxon>Mytilinae</taxon>
        <taxon>Mytilus</taxon>
    </lineage>
</organism>
<proteinExistence type="predicted"/>
<reference evidence="1" key="1">
    <citation type="submission" date="2021-03" db="EMBL/GenBank/DDBJ databases">
        <authorList>
            <person name="Bekaert M."/>
        </authorList>
    </citation>
    <scope>NUCLEOTIDE SEQUENCE</scope>
</reference>
<evidence type="ECO:0000313" key="1">
    <source>
        <dbReference type="EMBL" id="CAG2237787.1"/>
    </source>
</evidence>
<dbReference type="Gene3D" id="2.120.10.30">
    <property type="entry name" value="TolB, C-terminal domain"/>
    <property type="match status" value="1"/>
</dbReference>
<evidence type="ECO:0000313" key="2">
    <source>
        <dbReference type="Proteomes" id="UP000683360"/>
    </source>
</evidence>
<comment type="caution">
    <text evidence="1">The sequence shown here is derived from an EMBL/GenBank/DDBJ whole genome shotgun (WGS) entry which is preliminary data.</text>
</comment>
<dbReference type="OrthoDB" id="6071540at2759"/>
<dbReference type="AlphaFoldDB" id="A0A8S3TX09"/>
<name>A0A8S3TX09_MYTED</name>
<protein>
    <submittedName>
        <fullName evidence="1">Uncharacterized protein</fullName>
    </submittedName>
</protein>
<gene>
    <name evidence="1" type="ORF">MEDL_50238</name>
</gene>
<accession>A0A8S3TX09</accession>
<dbReference type="EMBL" id="CAJPWZ010002406">
    <property type="protein sequence ID" value="CAG2237787.1"/>
    <property type="molecule type" value="Genomic_DNA"/>
</dbReference>
<dbReference type="SUPFAM" id="SSF63829">
    <property type="entry name" value="Calcium-dependent phosphotriesterase"/>
    <property type="match status" value="1"/>
</dbReference>
<dbReference type="InterPro" id="IPR011042">
    <property type="entry name" value="6-blade_b-propeller_TolB-like"/>
</dbReference>
<keyword evidence="2" id="KW-1185">Reference proteome</keyword>